<dbReference type="OrthoDB" id="5641374at2"/>
<evidence type="ECO:0000313" key="2">
    <source>
        <dbReference type="Proteomes" id="UP000054725"/>
    </source>
</evidence>
<gene>
    <name evidence="1" type="ORF">Lnau_2537</name>
</gene>
<proteinExistence type="predicted"/>
<keyword evidence="2" id="KW-1185">Reference proteome</keyword>
<accession>A0A0W0WKN3</accession>
<comment type="caution">
    <text evidence="1">The sequence shown here is derived from an EMBL/GenBank/DDBJ whole genome shotgun (WGS) entry which is preliminary data.</text>
</comment>
<evidence type="ECO:0000313" key="1">
    <source>
        <dbReference type="EMBL" id="KTD32889.1"/>
    </source>
</evidence>
<organism evidence="1 2">
    <name type="scientific">Legionella nautarum</name>
    <dbReference type="NCBI Taxonomy" id="45070"/>
    <lineage>
        <taxon>Bacteria</taxon>
        <taxon>Pseudomonadati</taxon>
        <taxon>Pseudomonadota</taxon>
        <taxon>Gammaproteobacteria</taxon>
        <taxon>Legionellales</taxon>
        <taxon>Legionellaceae</taxon>
        <taxon>Legionella</taxon>
    </lineage>
</organism>
<dbReference type="InterPro" id="IPR022254">
    <property type="entry name" value="DUF3775"/>
</dbReference>
<dbReference type="PATRIC" id="fig|45070.6.peg.2676"/>
<evidence type="ECO:0008006" key="3">
    <source>
        <dbReference type="Google" id="ProtNLM"/>
    </source>
</evidence>
<reference evidence="1 2" key="1">
    <citation type="submission" date="2015-11" db="EMBL/GenBank/DDBJ databases">
        <title>Genomic analysis of 38 Legionella species identifies large and diverse effector repertoires.</title>
        <authorList>
            <person name="Burstein D."/>
            <person name="Amaro F."/>
            <person name="Zusman T."/>
            <person name="Lifshitz Z."/>
            <person name="Cohen O."/>
            <person name="Gilbert J.A."/>
            <person name="Pupko T."/>
            <person name="Shuman H.A."/>
            <person name="Segal G."/>
        </authorList>
    </citation>
    <scope>NUCLEOTIDE SEQUENCE [LARGE SCALE GENOMIC DNA]</scope>
    <source>
        <strain evidence="1 2">ATCC 49506</strain>
    </source>
</reference>
<sequence>MLNIEPQKIRHILTKISSFKGKIDKYPKITKEKDTPYILSDPKYKNILSTINNLPSEQQAILVALMYLGHGDFKKNEWDQALNIAEGQLTKHIGEYLLSRPNVVNCIENGLNILGFTKKDSVAKTKSR</sequence>
<protein>
    <recommendedName>
        <fullName evidence="3">DUF3775 domain-containing protein</fullName>
    </recommendedName>
</protein>
<dbReference type="Pfam" id="PF12616">
    <property type="entry name" value="DUF3775"/>
    <property type="match status" value="1"/>
</dbReference>
<name>A0A0W0WKN3_9GAMM</name>
<dbReference type="EMBL" id="LNYO01000024">
    <property type="protein sequence ID" value="KTD32889.1"/>
    <property type="molecule type" value="Genomic_DNA"/>
</dbReference>
<dbReference type="RefSeq" id="WP_058505525.1">
    <property type="nucleotide sequence ID" value="NZ_CAAAIF010000004.1"/>
</dbReference>
<dbReference type="Proteomes" id="UP000054725">
    <property type="component" value="Unassembled WGS sequence"/>
</dbReference>
<dbReference type="AlphaFoldDB" id="A0A0W0WKN3"/>
<dbReference type="STRING" id="45070.Lnau_2537"/>